<evidence type="ECO:0000256" key="1">
    <source>
        <dbReference type="SAM" id="MobiDB-lite"/>
    </source>
</evidence>
<dbReference type="SUPFAM" id="SSF53474">
    <property type="entry name" value="alpha/beta-Hydrolases"/>
    <property type="match status" value="1"/>
</dbReference>
<dbReference type="InterPro" id="IPR029058">
    <property type="entry name" value="AB_hydrolase_fold"/>
</dbReference>
<comment type="caution">
    <text evidence="3">The sequence shown here is derived from an EMBL/GenBank/DDBJ whole genome shotgun (WGS) entry which is preliminary data.</text>
</comment>
<keyword evidence="3" id="KW-0378">Hydrolase</keyword>
<dbReference type="EMBL" id="VBAO01000402">
    <property type="protein sequence ID" value="TMI78119.1"/>
    <property type="molecule type" value="Genomic_DNA"/>
</dbReference>
<sequence length="260" mass="27208">MRDPTRSALGSGCRPGLSPTARRSRRASPRSASRVVVAPARGRCRVSPEFVHRFVPGRTADGPVLLLLHGTGGDEADLLPLGEALAPGAGLLSPRGKVLEHGMPRFFRRFAEGVFDVQDLTARTRELAEFVRAAAAEYGFNPAAVLGVGYSNGANIAASLLLLDPGVLRGAILFRPMVPLVPESLPHLDGTPVFVAAGQRDPIVPPAQTEQLAGLLESAGADVTVHVEPAGHALTDGDVAAARAWLAAHLTRPASADRRA</sequence>
<gene>
    <name evidence="3" type="ORF">E6H04_12995</name>
</gene>
<feature type="region of interest" description="Disordered" evidence="1">
    <location>
        <begin position="1"/>
        <end position="34"/>
    </location>
</feature>
<dbReference type="AlphaFoldDB" id="A0A537J3H5"/>
<evidence type="ECO:0000259" key="2">
    <source>
        <dbReference type="Pfam" id="PF01738"/>
    </source>
</evidence>
<dbReference type="GO" id="GO:0016787">
    <property type="term" value="F:hydrolase activity"/>
    <property type="evidence" value="ECO:0007669"/>
    <property type="project" value="UniProtKB-KW"/>
</dbReference>
<dbReference type="Proteomes" id="UP000320048">
    <property type="component" value="Unassembled WGS sequence"/>
</dbReference>
<reference evidence="3 4" key="1">
    <citation type="journal article" date="2019" name="Nat. Microbiol.">
        <title>Mediterranean grassland soil C-N compound turnover is dependent on rainfall and depth, and is mediated by genomically divergent microorganisms.</title>
        <authorList>
            <person name="Diamond S."/>
            <person name="Andeer P.F."/>
            <person name="Li Z."/>
            <person name="Crits-Christoph A."/>
            <person name="Burstein D."/>
            <person name="Anantharaman K."/>
            <person name="Lane K.R."/>
            <person name="Thomas B.C."/>
            <person name="Pan C."/>
            <person name="Northen T.R."/>
            <person name="Banfield J.F."/>
        </authorList>
    </citation>
    <scope>NUCLEOTIDE SEQUENCE [LARGE SCALE GENOMIC DNA]</scope>
    <source>
        <strain evidence="3">NP_7</strain>
    </source>
</reference>
<name>A0A537J3H5_9BACT</name>
<protein>
    <submittedName>
        <fullName evidence="3">Alpha/beta hydrolase</fullName>
    </submittedName>
</protein>
<dbReference type="Pfam" id="PF01738">
    <property type="entry name" value="DLH"/>
    <property type="match status" value="1"/>
</dbReference>
<dbReference type="Gene3D" id="3.40.50.1820">
    <property type="entry name" value="alpha/beta hydrolase"/>
    <property type="match status" value="1"/>
</dbReference>
<accession>A0A537J3H5</accession>
<organism evidence="3 4">
    <name type="scientific">Candidatus Segetimicrobium genomatis</name>
    <dbReference type="NCBI Taxonomy" id="2569760"/>
    <lineage>
        <taxon>Bacteria</taxon>
        <taxon>Bacillati</taxon>
        <taxon>Candidatus Sysuimicrobiota</taxon>
        <taxon>Candidatus Sysuimicrobiia</taxon>
        <taxon>Candidatus Sysuimicrobiales</taxon>
        <taxon>Candidatus Segetimicrobiaceae</taxon>
        <taxon>Candidatus Segetimicrobium</taxon>
    </lineage>
</organism>
<evidence type="ECO:0000313" key="3">
    <source>
        <dbReference type="EMBL" id="TMI78119.1"/>
    </source>
</evidence>
<proteinExistence type="predicted"/>
<evidence type="ECO:0000313" key="4">
    <source>
        <dbReference type="Proteomes" id="UP000320048"/>
    </source>
</evidence>
<feature type="domain" description="Dienelactone hydrolase" evidence="2">
    <location>
        <begin position="130"/>
        <end position="236"/>
    </location>
</feature>
<dbReference type="InterPro" id="IPR002925">
    <property type="entry name" value="Dienelactn_hydro"/>
</dbReference>